<sequence length="201" mass="22663">MKSLIIMFIALTGFNIQAQSLPVTSTTSLTNPDIDTNFGTSGNYAQDTANERDQYVGIWQYNQNGILFQVKIEKVNQLLSKWENENGTVFRYTYCDVVIFKYKLVVNGNLIQDNLNQTNLPDLYPSEAIKKGTDDDLYGSFYDITNNVASRVSIKLLNTATPKITFNLSQGAYYFPNPDLPNNTEPLFTVPTGEIEMVKIN</sequence>
<dbReference type="EMBL" id="JBELQB010000015">
    <property type="protein sequence ID" value="MFL9839078.1"/>
    <property type="molecule type" value="Genomic_DNA"/>
</dbReference>
<proteinExistence type="predicted"/>
<comment type="caution">
    <text evidence="3">The sequence shown here is derived from an EMBL/GenBank/DDBJ whole genome shotgun (WGS) entry which is preliminary data.</text>
</comment>
<accession>A0ABW8YGA0</accession>
<feature type="chain" id="PRO_5045460050" evidence="1">
    <location>
        <begin position="19"/>
        <end position="201"/>
    </location>
</feature>
<name>A0ABW8YGA0_9FLAO</name>
<evidence type="ECO:0000313" key="3">
    <source>
        <dbReference type="EMBL" id="MFL9839078.1"/>
    </source>
</evidence>
<reference evidence="3 4" key="1">
    <citation type="submission" date="2024-06" db="EMBL/GenBank/DDBJ databases">
        <authorList>
            <person name="Kaempfer P."/>
            <person name="Viver T."/>
        </authorList>
    </citation>
    <scope>NUCLEOTIDE SEQUENCE [LARGE SCALE GENOMIC DNA]</scope>
    <source>
        <strain evidence="3 4">ST-75</strain>
    </source>
</reference>
<dbReference type="RefSeq" id="WP_408076035.1">
    <property type="nucleotide sequence ID" value="NZ_JBELQB010000015.1"/>
</dbReference>
<keyword evidence="4" id="KW-1185">Reference proteome</keyword>
<feature type="signal peptide" evidence="1">
    <location>
        <begin position="1"/>
        <end position="18"/>
    </location>
</feature>
<organism evidence="3 4">
    <name type="scientific">Flavobacterium rhizophilum</name>
    <dbReference type="NCBI Taxonomy" id="3163296"/>
    <lineage>
        <taxon>Bacteria</taxon>
        <taxon>Pseudomonadati</taxon>
        <taxon>Bacteroidota</taxon>
        <taxon>Flavobacteriia</taxon>
        <taxon>Flavobacteriales</taxon>
        <taxon>Flavobacteriaceae</taxon>
        <taxon>Flavobacterium</taxon>
    </lineage>
</organism>
<dbReference type="InterPro" id="IPR046551">
    <property type="entry name" value="DUF6705"/>
</dbReference>
<protein>
    <submittedName>
        <fullName evidence="3">DUF6705 family protein</fullName>
    </submittedName>
</protein>
<gene>
    <name evidence="3" type="ORF">ABS768_16340</name>
</gene>
<evidence type="ECO:0000259" key="2">
    <source>
        <dbReference type="Pfam" id="PF20448"/>
    </source>
</evidence>
<dbReference type="Pfam" id="PF20448">
    <property type="entry name" value="DUF6705"/>
    <property type="match status" value="1"/>
</dbReference>
<evidence type="ECO:0000256" key="1">
    <source>
        <dbReference type="SAM" id="SignalP"/>
    </source>
</evidence>
<feature type="domain" description="DUF6705" evidence="2">
    <location>
        <begin position="1"/>
        <end position="199"/>
    </location>
</feature>
<dbReference type="Proteomes" id="UP001629059">
    <property type="component" value="Unassembled WGS sequence"/>
</dbReference>
<evidence type="ECO:0000313" key="4">
    <source>
        <dbReference type="Proteomes" id="UP001629059"/>
    </source>
</evidence>
<keyword evidence="1" id="KW-0732">Signal</keyword>